<dbReference type="SMART" id="SM00320">
    <property type="entry name" value="WD40"/>
    <property type="match status" value="3"/>
</dbReference>
<protein>
    <submittedName>
        <fullName evidence="4">Pre-rRNA-processing protein IPI3, putative</fullName>
    </submittedName>
</protein>
<dbReference type="PANTHER" id="PTHR18763">
    <property type="entry name" value="WD-REPEAT PROTEIN 18"/>
    <property type="match status" value="1"/>
</dbReference>
<keyword evidence="2" id="KW-0677">Repeat</keyword>
<dbReference type="GO" id="GO:0006364">
    <property type="term" value="P:rRNA processing"/>
    <property type="evidence" value="ECO:0007669"/>
    <property type="project" value="TreeGrafter"/>
</dbReference>
<evidence type="ECO:0000256" key="1">
    <source>
        <dbReference type="ARBA" id="ARBA00022574"/>
    </source>
</evidence>
<dbReference type="Gene3D" id="2.130.10.10">
    <property type="entry name" value="YVTN repeat-like/Quinoprotein amine dehydrogenase"/>
    <property type="match status" value="1"/>
</dbReference>
<feature type="repeat" description="WD" evidence="3">
    <location>
        <begin position="112"/>
        <end position="144"/>
    </location>
</feature>
<dbReference type="VEuPathDB" id="AmoebaDB:EIN_390700"/>
<dbReference type="EMBL" id="KB206629">
    <property type="protein sequence ID" value="ELP89445.1"/>
    <property type="molecule type" value="Genomic_DNA"/>
</dbReference>
<dbReference type="InterPro" id="IPR001680">
    <property type="entry name" value="WD40_rpt"/>
</dbReference>
<accession>A0A0A1U562</accession>
<evidence type="ECO:0000256" key="3">
    <source>
        <dbReference type="PROSITE-ProRule" id="PRU00221"/>
    </source>
</evidence>
<dbReference type="Pfam" id="PF00400">
    <property type="entry name" value="WD40"/>
    <property type="match status" value="2"/>
</dbReference>
<dbReference type="InterPro" id="IPR015943">
    <property type="entry name" value="WD40/YVTN_repeat-like_dom_sf"/>
</dbReference>
<dbReference type="OrthoDB" id="756370at2759"/>
<dbReference type="KEGG" id="eiv:EIN_390700"/>
<name>A0A0A1U562_ENTIV</name>
<dbReference type="InterPro" id="IPR036322">
    <property type="entry name" value="WD40_repeat_dom_sf"/>
</dbReference>
<dbReference type="RefSeq" id="XP_004256216.1">
    <property type="nucleotide sequence ID" value="XM_004256168.1"/>
</dbReference>
<dbReference type="SUPFAM" id="SSF50978">
    <property type="entry name" value="WD40 repeat-like"/>
    <property type="match status" value="1"/>
</dbReference>
<sequence>MKSILATGYDGMSYLINAKNGEIQCRFKSPQNVTGVSAAALNIQHSKFLINDTEKSCVYEYSFLRENVVSKSSIIEPVSSLLYVKGMYIIGGTVSGKVLVWEEKSGVLLKQFQAHNKKINALCFSEKCGVLLTGGEDSVIRGWSFVAIFNGTLCTPLFTLTAHTLPVTHIISSNNRIPGFISVSLDNTVKCWKYGEVTPTASFTLPSQPICLCTNEELTVFSVGCVDGKVYRIPVLYAPQFDRVNRKEEMMGKVIEHGENGIVRDLVDYNGNLLVGYQNGTLVVFDTETTEPLLVIDHIKSPIIRCTVITTPTNFNSLEDISIKKTKEWVVEQILLKKYPAIKDELFSLILVEQAQKQTKRELENVVFRKASASKIDGTLQTDEATELFKVREELACWKAVNTQLLSLLENKN</sequence>
<dbReference type="InterPro" id="IPR045227">
    <property type="entry name" value="WDR18/Ipi3/RID3"/>
</dbReference>
<dbReference type="GO" id="GO:0006261">
    <property type="term" value="P:DNA-templated DNA replication"/>
    <property type="evidence" value="ECO:0007669"/>
    <property type="project" value="TreeGrafter"/>
</dbReference>
<evidence type="ECO:0000256" key="2">
    <source>
        <dbReference type="ARBA" id="ARBA00022737"/>
    </source>
</evidence>
<evidence type="ECO:0000313" key="4">
    <source>
        <dbReference type="EMBL" id="ELP89445.1"/>
    </source>
</evidence>
<organism evidence="4 5">
    <name type="scientific">Entamoeba invadens IP1</name>
    <dbReference type="NCBI Taxonomy" id="370355"/>
    <lineage>
        <taxon>Eukaryota</taxon>
        <taxon>Amoebozoa</taxon>
        <taxon>Evosea</taxon>
        <taxon>Archamoebae</taxon>
        <taxon>Mastigamoebida</taxon>
        <taxon>Entamoebidae</taxon>
        <taxon>Entamoeba</taxon>
    </lineage>
</organism>
<keyword evidence="5" id="KW-1185">Reference proteome</keyword>
<dbReference type="PROSITE" id="PS50294">
    <property type="entry name" value="WD_REPEATS_REGION"/>
    <property type="match status" value="1"/>
</dbReference>
<gene>
    <name evidence="4" type="ORF">EIN_390700</name>
</gene>
<keyword evidence="1 3" id="KW-0853">WD repeat</keyword>
<evidence type="ECO:0000313" key="5">
    <source>
        <dbReference type="Proteomes" id="UP000014680"/>
    </source>
</evidence>
<dbReference type="AlphaFoldDB" id="A0A0A1U562"/>
<dbReference type="OMA" id="IKSPIIR"/>
<proteinExistence type="predicted"/>
<dbReference type="GO" id="GO:0005656">
    <property type="term" value="C:nuclear pre-replicative complex"/>
    <property type="evidence" value="ECO:0007669"/>
    <property type="project" value="TreeGrafter"/>
</dbReference>
<dbReference type="PANTHER" id="PTHR18763:SF0">
    <property type="entry name" value="WD REPEAT-CONTAINING PROTEIN 18"/>
    <property type="match status" value="1"/>
</dbReference>
<reference evidence="4 5" key="1">
    <citation type="submission" date="2012-10" db="EMBL/GenBank/DDBJ databases">
        <authorList>
            <person name="Zafar N."/>
            <person name="Inman J."/>
            <person name="Hall N."/>
            <person name="Lorenzi H."/>
            <person name="Caler E."/>
        </authorList>
    </citation>
    <scope>NUCLEOTIDE SEQUENCE [LARGE SCALE GENOMIC DNA]</scope>
    <source>
        <strain evidence="4 5">IP1</strain>
    </source>
</reference>
<dbReference type="PROSITE" id="PS50082">
    <property type="entry name" value="WD_REPEATS_2"/>
    <property type="match status" value="1"/>
</dbReference>
<dbReference type="Proteomes" id="UP000014680">
    <property type="component" value="Unassembled WGS sequence"/>
</dbReference>
<dbReference type="GeneID" id="14888491"/>
<dbReference type="GO" id="GO:0120330">
    <property type="term" value="C:rixosome complex"/>
    <property type="evidence" value="ECO:0007669"/>
    <property type="project" value="TreeGrafter"/>
</dbReference>